<proteinExistence type="predicted"/>
<feature type="transmembrane region" description="Helical" evidence="2">
    <location>
        <begin position="618"/>
        <end position="640"/>
    </location>
</feature>
<feature type="region of interest" description="Disordered" evidence="1">
    <location>
        <begin position="544"/>
        <end position="565"/>
    </location>
</feature>
<feature type="transmembrane region" description="Helical" evidence="2">
    <location>
        <begin position="73"/>
        <end position="92"/>
    </location>
</feature>
<evidence type="ECO:0000313" key="3">
    <source>
        <dbReference type="EMBL" id="KAH9413913.1"/>
    </source>
</evidence>
<keyword evidence="2" id="KW-1133">Transmembrane helix</keyword>
<feature type="transmembrane region" description="Helical" evidence="2">
    <location>
        <begin position="315"/>
        <end position="338"/>
    </location>
</feature>
<feature type="transmembrane region" description="Helical" evidence="2">
    <location>
        <begin position="674"/>
        <end position="695"/>
    </location>
</feature>
<keyword evidence="4" id="KW-1185">Reference proteome</keyword>
<evidence type="ECO:0000256" key="1">
    <source>
        <dbReference type="SAM" id="MobiDB-lite"/>
    </source>
</evidence>
<sequence length="727" mass="82566">MALPFYEIRRWFIIVLISFLFILKLMICISFIIHIGDKEKEKKTIDIVKDCFLQLLGCGILLLGLIGAIKENFFLSLSFCVLLAYLIIKNLIHHSDHWPLIAGFGVLLLIDISFVYDIFSNQQSSSSSSISRKTTTISSKKGSLSRKSSQKSKNSYSGFTVTSGKKTFKKEKKIMALLFGYDYRRWLIIILCSYMVGLTLHKISIGVELLHLNLNKQGSNVLTNFIIDIITLAIALIGLIGSIKEHLWLSLAFCILYVALLIKDFLHAYNHWYFIVGMIIKCSLFLIDISFVYDLYYNQSNFSSSSSKKKNMARFVGLVCQKWVIIIICLCFLVMLLALDIPACIQFVNGKDKDDPDMIPKVIAMVLGFLAVLFGLLGACMENIWLSLIFCLLLISSLVKSFFDKEPLELYVLITLVILTLIDIFFVVDLCRISRVKNVIVDPETSTSTPTSQTNRLIGSIKEHLWLSLTFCILFFALLIRDIIYLQQGWQRLIIMIMKCLLFLIDISFVYDLYRNQSSSKSIAKTLRSSGKYDKTNFIINKFNDKSSNASSNNNDKSSSTKNHQNHRKILVLPVQLLLLEFELRKFKIKEQLWPVFLDMNVEDGSKKPEHEPESESLSPMVMVVLEIITFLILLMGFYGAYKENFYLSLAFCVLFTIALVYGIVAMAQDKKHIVGIVIMAIIILLDSFFVFELYGNQYGSGSSSSSGKSSKANSQYSSGSSKRSKK</sequence>
<accession>A0ABQ8IUB4</accession>
<feature type="transmembrane region" description="Helical" evidence="2">
    <location>
        <begin position="384"/>
        <end position="403"/>
    </location>
</feature>
<feature type="compositionally biased region" description="Low complexity" evidence="1">
    <location>
        <begin position="141"/>
        <end position="157"/>
    </location>
</feature>
<comment type="caution">
    <text evidence="3">The sequence shown here is derived from an EMBL/GenBank/DDBJ whole genome shotgun (WGS) entry which is preliminary data.</text>
</comment>
<evidence type="ECO:0000313" key="4">
    <source>
        <dbReference type="Proteomes" id="UP000887458"/>
    </source>
</evidence>
<feature type="compositionally biased region" description="Low complexity" evidence="1">
    <location>
        <begin position="546"/>
        <end position="563"/>
    </location>
</feature>
<reference evidence="3 4" key="1">
    <citation type="journal article" date="2018" name="J. Allergy Clin. Immunol.">
        <title>High-quality assembly of Dermatophagoides pteronyssinus genome and transcriptome reveals a wide range of novel allergens.</title>
        <authorList>
            <person name="Liu X.Y."/>
            <person name="Yang K.Y."/>
            <person name="Wang M.Q."/>
            <person name="Kwok J.S."/>
            <person name="Zeng X."/>
            <person name="Yang Z."/>
            <person name="Xiao X.J."/>
            <person name="Lau C.P."/>
            <person name="Li Y."/>
            <person name="Huang Z.M."/>
            <person name="Ba J.G."/>
            <person name="Yim A.K."/>
            <person name="Ouyang C.Y."/>
            <person name="Ngai S.M."/>
            <person name="Chan T.F."/>
            <person name="Leung E.L."/>
            <person name="Liu L."/>
            <person name="Liu Z.G."/>
            <person name="Tsui S.K."/>
        </authorList>
    </citation>
    <scope>NUCLEOTIDE SEQUENCE [LARGE SCALE GENOMIC DNA]</scope>
    <source>
        <strain evidence="3">Derp</strain>
    </source>
</reference>
<feature type="transmembrane region" description="Helical" evidence="2">
    <location>
        <begin position="409"/>
        <end position="428"/>
    </location>
</feature>
<feature type="transmembrane region" description="Helical" evidence="2">
    <location>
        <begin position="98"/>
        <end position="119"/>
    </location>
</feature>
<feature type="transmembrane region" description="Helical" evidence="2">
    <location>
        <begin position="183"/>
        <end position="201"/>
    </location>
</feature>
<dbReference type="Proteomes" id="UP000887458">
    <property type="component" value="Unassembled WGS sequence"/>
</dbReference>
<organism evidence="3 4">
    <name type="scientific">Dermatophagoides pteronyssinus</name>
    <name type="common">European house dust mite</name>
    <dbReference type="NCBI Taxonomy" id="6956"/>
    <lineage>
        <taxon>Eukaryota</taxon>
        <taxon>Metazoa</taxon>
        <taxon>Ecdysozoa</taxon>
        <taxon>Arthropoda</taxon>
        <taxon>Chelicerata</taxon>
        <taxon>Arachnida</taxon>
        <taxon>Acari</taxon>
        <taxon>Acariformes</taxon>
        <taxon>Sarcoptiformes</taxon>
        <taxon>Astigmata</taxon>
        <taxon>Psoroptidia</taxon>
        <taxon>Analgoidea</taxon>
        <taxon>Pyroglyphidae</taxon>
        <taxon>Dermatophagoidinae</taxon>
        <taxon>Dermatophagoides</taxon>
    </lineage>
</organism>
<gene>
    <name evidence="3" type="ORF">DERP_009512</name>
</gene>
<name>A0ABQ8IUB4_DERPT</name>
<feature type="region of interest" description="Disordered" evidence="1">
    <location>
        <begin position="141"/>
        <end position="160"/>
    </location>
</feature>
<feature type="region of interest" description="Disordered" evidence="1">
    <location>
        <begin position="700"/>
        <end position="727"/>
    </location>
</feature>
<feature type="transmembrane region" description="Helical" evidence="2">
    <location>
        <begin position="47"/>
        <end position="66"/>
    </location>
</feature>
<reference evidence="3 4" key="2">
    <citation type="journal article" date="2022" name="Mol. Biol. Evol.">
        <title>Comparative Genomics Reveals Insights into the Divergent Evolution of Astigmatic Mites and Household Pest Adaptations.</title>
        <authorList>
            <person name="Xiong Q."/>
            <person name="Wan A.T."/>
            <person name="Liu X."/>
            <person name="Fung C.S."/>
            <person name="Xiao X."/>
            <person name="Malainual N."/>
            <person name="Hou J."/>
            <person name="Wang L."/>
            <person name="Wang M."/>
            <person name="Yang K.Y."/>
            <person name="Cui Y."/>
            <person name="Leung E.L."/>
            <person name="Nong W."/>
            <person name="Shin S.K."/>
            <person name="Au S.W."/>
            <person name="Jeong K.Y."/>
            <person name="Chew F.T."/>
            <person name="Hui J.H."/>
            <person name="Leung T.F."/>
            <person name="Tungtrongchitr A."/>
            <person name="Zhong N."/>
            <person name="Liu Z."/>
            <person name="Tsui S.K."/>
        </authorList>
    </citation>
    <scope>NUCLEOTIDE SEQUENCE [LARGE SCALE GENOMIC DNA]</scope>
    <source>
        <strain evidence="3">Derp</strain>
    </source>
</reference>
<feature type="transmembrane region" description="Helical" evidence="2">
    <location>
        <begin position="272"/>
        <end position="295"/>
    </location>
</feature>
<feature type="transmembrane region" description="Helical" evidence="2">
    <location>
        <begin position="358"/>
        <end position="377"/>
    </location>
</feature>
<feature type="transmembrane region" description="Helical" evidence="2">
    <location>
        <begin position="465"/>
        <end position="487"/>
    </location>
</feature>
<protein>
    <submittedName>
        <fullName evidence="3">Uncharacterized protein</fullName>
    </submittedName>
</protein>
<keyword evidence="2" id="KW-0472">Membrane</keyword>
<keyword evidence="2" id="KW-0812">Transmembrane</keyword>
<feature type="transmembrane region" description="Helical" evidence="2">
    <location>
        <begin position="247"/>
        <end position="266"/>
    </location>
</feature>
<feature type="transmembrane region" description="Helical" evidence="2">
    <location>
        <begin position="221"/>
        <end position="240"/>
    </location>
</feature>
<feature type="transmembrane region" description="Helical" evidence="2">
    <location>
        <begin position="12"/>
        <end position="35"/>
    </location>
</feature>
<dbReference type="EMBL" id="NJHN03000117">
    <property type="protein sequence ID" value="KAH9413913.1"/>
    <property type="molecule type" value="Genomic_DNA"/>
</dbReference>
<feature type="transmembrane region" description="Helical" evidence="2">
    <location>
        <begin position="493"/>
        <end position="514"/>
    </location>
</feature>
<evidence type="ECO:0000256" key="2">
    <source>
        <dbReference type="SAM" id="Phobius"/>
    </source>
</evidence>
<feature type="transmembrane region" description="Helical" evidence="2">
    <location>
        <begin position="646"/>
        <end position="667"/>
    </location>
</feature>